<keyword evidence="1" id="KW-0472">Membrane</keyword>
<evidence type="ECO:0000256" key="1">
    <source>
        <dbReference type="SAM" id="Phobius"/>
    </source>
</evidence>
<keyword evidence="3" id="KW-1185">Reference proteome</keyword>
<keyword evidence="1" id="KW-0812">Transmembrane</keyword>
<protein>
    <recommendedName>
        <fullName evidence="4">PH domain-containing protein</fullName>
    </recommendedName>
</protein>
<dbReference type="Proteomes" id="UP001199642">
    <property type="component" value="Chromosome"/>
</dbReference>
<reference evidence="2 3" key="1">
    <citation type="submission" date="2023-01" db="EMBL/GenBank/DDBJ databases">
        <title>Characterization of estradiol degrading bacteria Microbacterium sp. MZT7 and reveal degrading genes through genome analysis.</title>
        <authorList>
            <person name="Hao P."/>
            <person name="Gao Y."/>
        </authorList>
    </citation>
    <scope>NUCLEOTIDE SEQUENCE [LARGE SCALE GENOMIC DNA]</scope>
    <source>
        <strain evidence="2 3">MZT7</strain>
    </source>
</reference>
<dbReference type="EMBL" id="CP082781">
    <property type="protein sequence ID" value="UGS25885.1"/>
    <property type="molecule type" value="Genomic_DNA"/>
</dbReference>
<name>A0ABY3RRI8_9MICO</name>
<keyword evidence="1" id="KW-1133">Transmembrane helix</keyword>
<organism evidence="2 3">
    <name type="scientific">Microbacterium resistens</name>
    <dbReference type="NCBI Taxonomy" id="156977"/>
    <lineage>
        <taxon>Bacteria</taxon>
        <taxon>Bacillati</taxon>
        <taxon>Actinomycetota</taxon>
        <taxon>Actinomycetes</taxon>
        <taxon>Micrococcales</taxon>
        <taxon>Microbacteriaceae</taxon>
        <taxon>Microbacterium</taxon>
    </lineage>
</organism>
<evidence type="ECO:0008006" key="4">
    <source>
        <dbReference type="Google" id="ProtNLM"/>
    </source>
</evidence>
<sequence>MEGRVYTSIARAVARRPDVERGGVGIGYHRPLMTVLTIFIILSAVEIPVIDLIVHPWPAVRIPLLILGIWGLTWMIGLLCAMLVRPHAVGPSGVRVRNGLEIDVPVPWGEIASVAIARRVVQPDAAGKKPPRISAREGDSAGLVYAERIQDETNIEIELERPVGIALPGRAPQEVTLVRLWADDPRAFLDACRPHLV</sequence>
<feature type="transmembrane region" description="Helical" evidence="1">
    <location>
        <begin position="62"/>
        <end position="84"/>
    </location>
</feature>
<dbReference type="RefSeq" id="WP_231819647.1">
    <property type="nucleotide sequence ID" value="NZ_CP082781.1"/>
</dbReference>
<accession>A0ABY3RRI8</accession>
<proteinExistence type="predicted"/>
<feature type="transmembrane region" description="Helical" evidence="1">
    <location>
        <begin position="31"/>
        <end position="50"/>
    </location>
</feature>
<evidence type="ECO:0000313" key="3">
    <source>
        <dbReference type="Proteomes" id="UP001199642"/>
    </source>
</evidence>
<gene>
    <name evidence="2" type="ORF">K8F61_14695</name>
</gene>
<evidence type="ECO:0000313" key="2">
    <source>
        <dbReference type="EMBL" id="UGS25885.1"/>
    </source>
</evidence>